<protein>
    <submittedName>
        <fullName evidence="2">Glycosyltransferase</fullName>
    </submittedName>
</protein>
<dbReference type="Pfam" id="PF00535">
    <property type="entry name" value="Glycos_transf_2"/>
    <property type="match status" value="1"/>
</dbReference>
<sequence length="817" mass="89697">MLQLVTPPAAGYAGAITGLYEDVLQGWAWHSGQPDVRVTVEVYIDGGFAALARADQMQTEYEHGDGFHGFAVQLKRRWLEDAGHIAVRIANQGPWLDGALTLPESKPPVHPPVGHSQVWYPGGLKVTGWVWDPDAPDRTVEVIAYENGKPVARAQAGNPHPALVYQPDANHGYSLDLPWSMADGEVHLVELRDDRDRPLVGSPITVCTLPEGMEALLRRHWPGKADDPELALLLRLAQDQDRRAPRTIGFEHYHEWFQVYQRPTALPDDNLQPALKAGILLFGEGSHEDETRTRASLAAQRWPAQAIERAEPGRLLQAVHALLVQNVDAIVPLHLGDHLAPHGLDTLLRALAGDQALNDTLGVRTQPTRGAAPDGWLPAHGATQAPAWAYADNDCDGPDGRRTAPWLKPAWDIDLYLGVDLVTPGAIWSADIVRAAFALPAHPPGGDIDDLAAAIALATVDRKAFVAHVPRVLYHKRADAPRSPADAPANPNRDAAMQWLAERLALGALVTRNGLYPALLQTKWPLPPDDQLPRVSLIVPTRDHYELLHACVEGLLTGTDYPYLEIIVIDNESTCPRTLAYMDELRERGVVVMPYSYPFNYSAMNNLAVEIASGEIIGLINNDIEVIEPAWLKAMVAQLLQPGVGIVGAKLLWPNEMVQHAGVVLGVNGQAAHAGNHWRSDDSGYLGANQCPRRQDAVTAACLILRKADYARAGRLDAKKFAVAFNDVDLCLRIGKRQAVLWTTAGKLRHRESASRGKDISSMKHARSTREQMHFMSHHHHVFKKMTAYHPLLNRDWANGPYAGLVSAVAHNSKFCQ</sequence>
<reference evidence="2 3" key="1">
    <citation type="submission" date="2019-07" db="EMBL/GenBank/DDBJ databases">
        <title>Qingshengfaniella alkalisoli gen. nov., sp. nov., isolated from saline soil.</title>
        <authorList>
            <person name="Xu L."/>
            <person name="Huang X.-X."/>
            <person name="Sun J.-Q."/>
        </authorList>
    </citation>
    <scope>NUCLEOTIDE SEQUENCE [LARGE SCALE GENOMIC DNA]</scope>
    <source>
        <strain evidence="2 3">DSM 27279</strain>
    </source>
</reference>
<accession>A0A556AXX6</accession>
<dbReference type="GO" id="GO:0016740">
    <property type="term" value="F:transferase activity"/>
    <property type="evidence" value="ECO:0007669"/>
    <property type="project" value="UniProtKB-KW"/>
</dbReference>
<dbReference type="AlphaFoldDB" id="A0A556AXX6"/>
<proteinExistence type="predicted"/>
<dbReference type="PANTHER" id="PTHR43179">
    <property type="entry name" value="RHAMNOSYLTRANSFERASE WBBL"/>
    <property type="match status" value="1"/>
</dbReference>
<keyword evidence="3" id="KW-1185">Reference proteome</keyword>
<dbReference type="RefSeq" id="WP_143947250.1">
    <property type="nucleotide sequence ID" value="NZ_BAABMB010000001.1"/>
</dbReference>
<dbReference type="SUPFAM" id="SSF53448">
    <property type="entry name" value="Nucleotide-diphospho-sugar transferases"/>
    <property type="match status" value="1"/>
</dbReference>
<evidence type="ECO:0000313" key="3">
    <source>
        <dbReference type="Proteomes" id="UP000318405"/>
    </source>
</evidence>
<feature type="domain" description="Glycosyltransferase 2-like" evidence="1">
    <location>
        <begin position="536"/>
        <end position="662"/>
    </location>
</feature>
<dbReference type="OrthoDB" id="9816564at2"/>
<evidence type="ECO:0000313" key="2">
    <source>
        <dbReference type="EMBL" id="TSH97295.1"/>
    </source>
</evidence>
<keyword evidence="2" id="KW-0808">Transferase</keyword>
<gene>
    <name evidence="2" type="ORF">FOZ76_06075</name>
</gene>
<name>A0A556AXX6_9BURK</name>
<dbReference type="Proteomes" id="UP000318405">
    <property type="component" value="Unassembled WGS sequence"/>
</dbReference>
<organism evidence="2 3">
    <name type="scientific">Verticiella sediminum</name>
    <dbReference type="NCBI Taxonomy" id="1247510"/>
    <lineage>
        <taxon>Bacteria</taxon>
        <taxon>Pseudomonadati</taxon>
        <taxon>Pseudomonadota</taxon>
        <taxon>Betaproteobacteria</taxon>
        <taxon>Burkholderiales</taxon>
        <taxon>Alcaligenaceae</taxon>
        <taxon>Verticiella</taxon>
    </lineage>
</organism>
<dbReference type="PANTHER" id="PTHR43179:SF7">
    <property type="entry name" value="RHAMNOSYLTRANSFERASE WBBL"/>
    <property type="match status" value="1"/>
</dbReference>
<evidence type="ECO:0000259" key="1">
    <source>
        <dbReference type="Pfam" id="PF00535"/>
    </source>
</evidence>
<dbReference type="Gene3D" id="3.90.550.10">
    <property type="entry name" value="Spore Coat Polysaccharide Biosynthesis Protein SpsA, Chain A"/>
    <property type="match status" value="1"/>
</dbReference>
<comment type="caution">
    <text evidence="2">The sequence shown here is derived from an EMBL/GenBank/DDBJ whole genome shotgun (WGS) entry which is preliminary data.</text>
</comment>
<dbReference type="InterPro" id="IPR029044">
    <property type="entry name" value="Nucleotide-diphossugar_trans"/>
</dbReference>
<dbReference type="EMBL" id="VLTJ01000010">
    <property type="protein sequence ID" value="TSH97295.1"/>
    <property type="molecule type" value="Genomic_DNA"/>
</dbReference>
<dbReference type="InterPro" id="IPR001173">
    <property type="entry name" value="Glyco_trans_2-like"/>
</dbReference>